<accession>A0A9Q0KQU6</accession>
<feature type="region of interest" description="Disordered" evidence="1">
    <location>
        <begin position="39"/>
        <end position="60"/>
    </location>
</feature>
<gene>
    <name evidence="2" type="ORF">NE237_007760</name>
</gene>
<dbReference type="Proteomes" id="UP001141806">
    <property type="component" value="Unassembled WGS sequence"/>
</dbReference>
<evidence type="ECO:0000256" key="1">
    <source>
        <dbReference type="SAM" id="MobiDB-lite"/>
    </source>
</evidence>
<dbReference type="AlphaFoldDB" id="A0A9Q0KQU6"/>
<name>A0A9Q0KQU6_9MAGN</name>
<evidence type="ECO:0000313" key="3">
    <source>
        <dbReference type="Proteomes" id="UP001141806"/>
    </source>
</evidence>
<sequence>MNTYPVFSYLVINEFCIKTKVLQHSWSARESTVSHIPGLGDNRPKILPGESAGSSNSSYGYKESDIGGTLLYCRPWSHQNHLGSPDWTQLSQSQDSSIWVSF</sequence>
<feature type="region of interest" description="Disordered" evidence="1">
    <location>
        <begin position="83"/>
        <end position="102"/>
    </location>
</feature>
<comment type="caution">
    <text evidence="2">The sequence shown here is derived from an EMBL/GenBank/DDBJ whole genome shotgun (WGS) entry which is preliminary data.</text>
</comment>
<dbReference type="EMBL" id="JAMYWD010000004">
    <property type="protein sequence ID" value="KAJ4974586.1"/>
    <property type="molecule type" value="Genomic_DNA"/>
</dbReference>
<reference evidence="2" key="1">
    <citation type="journal article" date="2023" name="Plant J.">
        <title>The genome of the king protea, Protea cynaroides.</title>
        <authorList>
            <person name="Chang J."/>
            <person name="Duong T.A."/>
            <person name="Schoeman C."/>
            <person name="Ma X."/>
            <person name="Roodt D."/>
            <person name="Barker N."/>
            <person name="Li Z."/>
            <person name="Van de Peer Y."/>
            <person name="Mizrachi E."/>
        </authorList>
    </citation>
    <scope>NUCLEOTIDE SEQUENCE</scope>
    <source>
        <tissue evidence="2">Young leaves</tissue>
    </source>
</reference>
<protein>
    <submittedName>
        <fullName evidence="2">Uncharacterized protein</fullName>
    </submittedName>
</protein>
<proteinExistence type="predicted"/>
<organism evidence="2 3">
    <name type="scientific">Protea cynaroides</name>
    <dbReference type="NCBI Taxonomy" id="273540"/>
    <lineage>
        <taxon>Eukaryota</taxon>
        <taxon>Viridiplantae</taxon>
        <taxon>Streptophyta</taxon>
        <taxon>Embryophyta</taxon>
        <taxon>Tracheophyta</taxon>
        <taxon>Spermatophyta</taxon>
        <taxon>Magnoliopsida</taxon>
        <taxon>Proteales</taxon>
        <taxon>Proteaceae</taxon>
        <taxon>Protea</taxon>
    </lineage>
</organism>
<keyword evidence="3" id="KW-1185">Reference proteome</keyword>
<evidence type="ECO:0000313" key="2">
    <source>
        <dbReference type="EMBL" id="KAJ4974586.1"/>
    </source>
</evidence>